<evidence type="ECO:0000313" key="2">
    <source>
        <dbReference type="Proteomes" id="UP001060170"/>
    </source>
</evidence>
<proteinExistence type="predicted"/>
<keyword evidence="2" id="KW-1185">Reference proteome</keyword>
<protein>
    <submittedName>
        <fullName evidence="1">Uncharacterized protein</fullName>
    </submittedName>
</protein>
<gene>
    <name evidence="1" type="ORF">MJO28_007709</name>
</gene>
<dbReference type="Proteomes" id="UP001060170">
    <property type="component" value="Chromosome 7"/>
</dbReference>
<comment type="caution">
    <text evidence="1">The sequence shown here is derived from an EMBL/GenBank/DDBJ whole genome shotgun (WGS) entry which is preliminary data.</text>
</comment>
<name>A0ACC0EG09_9BASI</name>
<evidence type="ECO:0000313" key="1">
    <source>
        <dbReference type="EMBL" id="KAI7952025.1"/>
    </source>
</evidence>
<reference evidence="2" key="2">
    <citation type="journal article" date="2018" name="Mol. Plant Microbe Interact.">
        <title>Genome sequence resources for the wheat stripe rust pathogen (Puccinia striiformis f. sp. tritici) and the barley stripe rust pathogen (Puccinia striiformis f. sp. hordei).</title>
        <authorList>
            <person name="Xia C."/>
            <person name="Wang M."/>
            <person name="Yin C."/>
            <person name="Cornejo O.E."/>
            <person name="Hulbert S.H."/>
            <person name="Chen X."/>
        </authorList>
    </citation>
    <scope>NUCLEOTIDE SEQUENCE [LARGE SCALE GENOMIC DNA]</scope>
    <source>
        <strain evidence="2">93-210</strain>
    </source>
</reference>
<sequence length="468" mass="53757">MLNFSILFSLPEQLQGFIRNRQIRNVWKINLKDRCPDFRSSKKINHTDFRFEREIPILRRIVPPNALVRDHADESFLSLLAIKLKGIWLGLTIWAASEASLPMTSPVLHKTNRPTYPEMIRPDDFKKFKADIREQVRKDAVRMDQHKALVDEIGLGTREAPPGTFPDYVIIGKQASELQKACALGSSTSNQLLEFSSQYMQDSHDSLLRRTIAIKLESELKRQLFPDLPITSRQRSHNDEDEFFSAIDLLKSVSGSVHPINTIEGKRMDISTSLALVKKDFIPPKSSNVRLKGSEWDAPKKQLIGRLITELGKVRGSEGNIGFLIARRSIAHDYNGQKHRQMERGNQKEMRRTHQRVHTEDDFQVEELLSAPEKVRRKDSAHEEILGSEGGFHRTWSNMGMKRRKSSMVTRFSLRSSSLRPGPPMDMSVFQARSDAPLDTLQLEIKRRERLSKTRHAMYLDQSSQALK</sequence>
<reference evidence="1 2" key="3">
    <citation type="journal article" date="2022" name="Microbiol. Spectr.">
        <title>Folding features and dynamics of 3D genome architecture in plant fungal pathogens.</title>
        <authorList>
            <person name="Xia C."/>
        </authorList>
    </citation>
    <scope>NUCLEOTIDE SEQUENCE [LARGE SCALE GENOMIC DNA]</scope>
    <source>
        <strain evidence="1 2">93-210</strain>
    </source>
</reference>
<reference evidence="2" key="1">
    <citation type="journal article" date="2018" name="BMC Genomics">
        <title>Genomic insights into host adaptation between the wheat stripe rust pathogen (Puccinia striiformis f. sp. tritici) and the barley stripe rust pathogen (Puccinia striiformis f. sp. hordei).</title>
        <authorList>
            <person name="Xia C."/>
            <person name="Wang M."/>
            <person name="Yin C."/>
            <person name="Cornejo O.E."/>
            <person name="Hulbert S.H."/>
            <person name="Chen X."/>
        </authorList>
    </citation>
    <scope>NUCLEOTIDE SEQUENCE [LARGE SCALE GENOMIC DNA]</scope>
    <source>
        <strain evidence="2">93-210</strain>
    </source>
</reference>
<accession>A0ACC0EG09</accession>
<dbReference type="EMBL" id="CM045871">
    <property type="protein sequence ID" value="KAI7952025.1"/>
    <property type="molecule type" value="Genomic_DNA"/>
</dbReference>
<organism evidence="1 2">
    <name type="scientific">Puccinia striiformis f. sp. tritici</name>
    <dbReference type="NCBI Taxonomy" id="168172"/>
    <lineage>
        <taxon>Eukaryota</taxon>
        <taxon>Fungi</taxon>
        <taxon>Dikarya</taxon>
        <taxon>Basidiomycota</taxon>
        <taxon>Pucciniomycotina</taxon>
        <taxon>Pucciniomycetes</taxon>
        <taxon>Pucciniales</taxon>
        <taxon>Pucciniaceae</taxon>
        <taxon>Puccinia</taxon>
    </lineage>
</organism>